<evidence type="ECO:0000256" key="1">
    <source>
        <dbReference type="ARBA" id="ARBA00004196"/>
    </source>
</evidence>
<proteinExistence type="predicted"/>
<dbReference type="InterPro" id="IPR050465">
    <property type="entry name" value="UPF0194_transport"/>
</dbReference>
<comment type="subcellular location">
    <subcellularLocation>
        <location evidence="1">Cell envelope</location>
    </subcellularLocation>
</comment>
<dbReference type="PATRIC" id="fig|28229.3.peg.365"/>
<evidence type="ECO:0000313" key="3">
    <source>
        <dbReference type="EMBL" id="KGJ97619.1"/>
    </source>
</evidence>
<gene>
    <name evidence="3" type="ORF">GAB14E_1208</name>
</gene>
<dbReference type="AlphaFoldDB" id="A0A099L3V8"/>
<evidence type="ECO:0000313" key="4">
    <source>
        <dbReference type="Proteomes" id="UP000029868"/>
    </source>
</evidence>
<evidence type="ECO:0000256" key="2">
    <source>
        <dbReference type="ARBA" id="ARBA00023054"/>
    </source>
</evidence>
<dbReference type="OrthoDB" id="9806939at2"/>
<sequence>MDIIKKTHKPFYKKKSFVTTAGVITLAAFLIASTQMNISAFSVQSNSVITAVVEQGDFDIKISGPGILAPRDVRWVASTVSGKVERILVKPGTQVEKDQLIVELVNPELDQMVEELHWEVAAMQAQTRALKVSQDTQLLDMQASTLATQMKYEKAKMRLDAESQLIKVGNSTVSKLDFESSKLTVNQLAKTIEINELRAKQLVLNLAAQFEAQTALLNKLNKKYERAQFQLASLNVKASLAGVLQAMPLELGQRVAIGGNIAKFAKKGDLIAELKVPELNAGDIIIGQHVSIDTRFNQIQGKVTRIDPAVVNGTVQVDVELTSQLPDEARPDLSIDGEIFITQKKSSLFVRRPVFSQANQTMAIYLVNNEQTTAQQTPVEFGLSSSVDIEVVNGLKVGDRIIVSEQTSFERHKLITLK</sequence>
<name>A0A099L3V8_COLPS</name>
<dbReference type="PANTHER" id="PTHR32347">
    <property type="entry name" value="EFFLUX SYSTEM COMPONENT YKNX-RELATED"/>
    <property type="match status" value="1"/>
</dbReference>
<dbReference type="Gene3D" id="2.40.50.100">
    <property type="match status" value="1"/>
</dbReference>
<dbReference type="RefSeq" id="WP_033080457.1">
    <property type="nucleotide sequence ID" value="NZ_JQEC01000002.1"/>
</dbReference>
<dbReference type="PANTHER" id="PTHR32347:SF23">
    <property type="entry name" value="BLL5650 PROTEIN"/>
    <property type="match status" value="1"/>
</dbReference>
<comment type="caution">
    <text evidence="3">The sequence shown here is derived from an EMBL/GenBank/DDBJ whole genome shotgun (WGS) entry which is preliminary data.</text>
</comment>
<accession>A0A099L3V8</accession>
<reference evidence="3 4" key="1">
    <citation type="submission" date="2014-08" db="EMBL/GenBank/DDBJ databases">
        <title>Genomic and Phenotypic Diversity of Colwellia psychrerythraea strains from Disparate Marine Basins.</title>
        <authorList>
            <person name="Techtmann S.M."/>
            <person name="Stelling S.C."/>
            <person name="Utturkar S.M."/>
            <person name="Alshibli N."/>
            <person name="Harris A."/>
            <person name="Brown S.D."/>
            <person name="Hazen T.C."/>
        </authorList>
    </citation>
    <scope>NUCLEOTIDE SEQUENCE [LARGE SCALE GENOMIC DNA]</scope>
    <source>
        <strain evidence="3 4">GAB14E</strain>
    </source>
</reference>
<dbReference type="Proteomes" id="UP000029868">
    <property type="component" value="Unassembled WGS sequence"/>
</dbReference>
<protein>
    <submittedName>
        <fullName evidence="3">Uncharacterized protein</fullName>
    </submittedName>
</protein>
<organism evidence="3 4">
    <name type="scientific">Colwellia psychrerythraea</name>
    <name type="common">Vibrio psychroerythus</name>
    <dbReference type="NCBI Taxonomy" id="28229"/>
    <lineage>
        <taxon>Bacteria</taxon>
        <taxon>Pseudomonadati</taxon>
        <taxon>Pseudomonadota</taxon>
        <taxon>Gammaproteobacteria</taxon>
        <taxon>Alteromonadales</taxon>
        <taxon>Colwelliaceae</taxon>
        <taxon>Colwellia</taxon>
    </lineage>
</organism>
<dbReference type="Gene3D" id="2.40.420.20">
    <property type="match status" value="1"/>
</dbReference>
<dbReference type="EMBL" id="JQEC01000002">
    <property type="protein sequence ID" value="KGJ97619.1"/>
    <property type="molecule type" value="Genomic_DNA"/>
</dbReference>
<keyword evidence="2" id="KW-0175">Coiled coil</keyword>
<dbReference type="GO" id="GO:0030313">
    <property type="term" value="C:cell envelope"/>
    <property type="evidence" value="ECO:0007669"/>
    <property type="project" value="UniProtKB-SubCell"/>
</dbReference>